<sequence length="509" mass="56074">MSQDNVTVQLMDTTLRDGEQTQAVSFSPAEKVSLAKALLQRLKIDRIEVASARVSEGEKIAVKQLNTWAAKEGLVERIEVLGFVDHTLSVDWITDTGGKVLNLLAKGSLKHCSEQLKKSLDQHVTDVKQTIDYALQQGLKVNIYLEDWSNGYKDSPEYVYEMLEKLSDAGITHFMLPDTLGVMSPDEVFASLSDMVTRFPHLKFDFHPHNDYGLATANAMFAVKAGVSSIHCTMNCLGERAGNASLTEVAVVLKDKLGKKVNIDESEIHNLSKLVENFSGKRIADNTPIVGADVFTQTSGIHADGDKKGGLYISALTPERFARSRSYALGKMSGKASLAKNLEEMDIELDAEQQQKLLKRIVHLGDQKATITADDLPFIIADLLERNDFNHVELLNCSINSGLDLESTVSIRVRVNDQIHKASGSGNGGFDAFIKAMKKVLNEHHFAFPELVDFELRIPPGGETSALTECTVTWDDGDEHFTTRGVNTNQVIAGIGATIRMINLRMQNK</sequence>
<evidence type="ECO:0000256" key="7">
    <source>
        <dbReference type="RuleBase" id="RU003523"/>
    </source>
</evidence>
<dbReference type="InterPro" id="IPR013785">
    <property type="entry name" value="Aldolase_TIM"/>
</dbReference>
<gene>
    <name evidence="9" type="ORF">V6256_06490</name>
</gene>
<dbReference type="PROSITE" id="PS00816">
    <property type="entry name" value="AIPM_HOMOCIT_SYNTH_2"/>
    <property type="match status" value="1"/>
</dbReference>
<keyword evidence="2" id="KW-0028">Amino-acid biosynthesis</keyword>
<dbReference type="PANTHER" id="PTHR10277:SF57">
    <property type="entry name" value="(R)-CITRAMALATE SYNTHASE CIMA"/>
    <property type="match status" value="1"/>
</dbReference>
<proteinExistence type="inferred from homology"/>
<keyword evidence="1" id="KW-0432">Leucine biosynthesis</keyword>
<dbReference type="SMART" id="SM00917">
    <property type="entry name" value="LeuA_dimer"/>
    <property type="match status" value="1"/>
</dbReference>
<comment type="function">
    <text evidence="6">Catalyzes the condensation of the acetyl group of acetyl-CoA with 3-methyl-2-oxobutanoate (2-ketoisovalerate) to form 3-carboxy-3-hydroxy-4-methylpentanoate (2-isopropylmalate).</text>
</comment>
<evidence type="ECO:0000256" key="3">
    <source>
        <dbReference type="ARBA" id="ARBA00022679"/>
    </source>
</evidence>
<dbReference type="InterPro" id="IPR036230">
    <property type="entry name" value="LeuA_allosteric_dom_sf"/>
</dbReference>
<dbReference type="Pfam" id="PF08502">
    <property type="entry name" value="LeuA_dimer"/>
    <property type="match status" value="1"/>
</dbReference>
<accession>A0ABU9GPL1</accession>
<dbReference type="PROSITE" id="PS00815">
    <property type="entry name" value="AIPM_HOMOCIT_SYNTH_1"/>
    <property type="match status" value="1"/>
</dbReference>
<dbReference type="Gene3D" id="3.30.160.740">
    <property type="match status" value="1"/>
</dbReference>
<protein>
    <submittedName>
        <fullName evidence="9">Alpha-isopropylmalate synthase regulatory domain-containing protein</fullName>
    </submittedName>
</protein>
<organism evidence="9 10">
    <name type="scientific">Psychromonas aquatilis</name>
    <dbReference type="NCBI Taxonomy" id="2005072"/>
    <lineage>
        <taxon>Bacteria</taxon>
        <taxon>Pseudomonadati</taxon>
        <taxon>Pseudomonadota</taxon>
        <taxon>Gammaproteobacteria</taxon>
        <taxon>Alteromonadales</taxon>
        <taxon>Psychromonadaceae</taxon>
        <taxon>Psychromonas</taxon>
    </lineage>
</organism>
<reference evidence="9 10" key="1">
    <citation type="submission" date="2024-02" db="EMBL/GenBank/DDBJ databases">
        <title>Bacteria isolated from the canopy kelp, Nereocystis luetkeana.</title>
        <authorList>
            <person name="Pfister C.A."/>
            <person name="Younker I.T."/>
            <person name="Light S.H."/>
        </authorList>
    </citation>
    <scope>NUCLEOTIDE SEQUENCE [LARGE SCALE GENOMIC DNA]</scope>
    <source>
        <strain evidence="9 10">TI.1.05</strain>
    </source>
</reference>
<evidence type="ECO:0000259" key="8">
    <source>
        <dbReference type="PROSITE" id="PS50991"/>
    </source>
</evidence>
<name>A0ABU9GPL1_9GAMM</name>
<dbReference type="Gene3D" id="3.30.160.340">
    <property type="match status" value="1"/>
</dbReference>
<dbReference type="Pfam" id="PF22617">
    <property type="entry name" value="HCS_D2"/>
    <property type="match status" value="1"/>
</dbReference>
<dbReference type="EMBL" id="JBAKAZ010000018">
    <property type="protein sequence ID" value="MEL0629253.1"/>
    <property type="molecule type" value="Genomic_DNA"/>
</dbReference>
<dbReference type="InterPro" id="IPR050073">
    <property type="entry name" value="2-IPM_HCS-like"/>
</dbReference>
<dbReference type="PROSITE" id="PS50991">
    <property type="entry name" value="PYR_CT"/>
    <property type="match status" value="1"/>
</dbReference>
<feature type="domain" description="Pyruvate carboxyltransferase" evidence="8">
    <location>
        <begin position="8"/>
        <end position="269"/>
    </location>
</feature>
<dbReference type="InterPro" id="IPR013709">
    <property type="entry name" value="2-isopropylmalate_synth_dimer"/>
</dbReference>
<dbReference type="Gene3D" id="3.20.20.70">
    <property type="entry name" value="Aldolase class I"/>
    <property type="match status" value="1"/>
</dbReference>
<keyword evidence="3 7" id="KW-0808">Transferase</keyword>
<dbReference type="InterPro" id="IPR054691">
    <property type="entry name" value="LeuA/HCS_post-cat"/>
</dbReference>
<comment type="caution">
    <text evidence="9">The sequence shown here is derived from an EMBL/GenBank/DDBJ whole genome shotgun (WGS) entry which is preliminary data.</text>
</comment>
<evidence type="ECO:0000256" key="4">
    <source>
        <dbReference type="ARBA" id="ARBA00023211"/>
    </source>
</evidence>
<dbReference type="RefSeq" id="WP_341597263.1">
    <property type="nucleotide sequence ID" value="NZ_JBAKAZ010000018.1"/>
</dbReference>
<evidence type="ECO:0000256" key="2">
    <source>
        <dbReference type="ARBA" id="ARBA00022605"/>
    </source>
</evidence>
<dbReference type="SUPFAM" id="SSF110921">
    <property type="entry name" value="2-isopropylmalate synthase LeuA, allosteric (dimerisation) domain"/>
    <property type="match status" value="1"/>
</dbReference>
<evidence type="ECO:0000256" key="5">
    <source>
        <dbReference type="ARBA" id="ARBA00023304"/>
    </source>
</evidence>
<dbReference type="PANTHER" id="PTHR10277">
    <property type="entry name" value="HOMOCITRATE SYNTHASE-RELATED"/>
    <property type="match status" value="1"/>
</dbReference>
<keyword evidence="10" id="KW-1185">Reference proteome</keyword>
<dbReference type="InterPro" id="IPR002034">
    <property type="entry name" value="AIPM/Hcit_synth_CS"/>
</dbReference>
<dbReference type="SUPFAM" id="SSF51569">
    <property type="entry name" value="Aldolase"/>
    <property type="match status" value="1"/>
</dbReference>
<evidence type="ECO:0000256" key="1">
    <source>
        <dbReference type="ARBA" id="ARBA00022430"/>
    </source>
</evidence>
<keyword evidence="5" id="KW-0100">Branched-chain amino acid biosynthesis</keyword>
<evidence type="ECO:0000313" key="9">
    <source>
        <dbReference type="EMBL" id="MEL0629253.1"/>
    </source>
</evidence>
<evidence type="ECO:0000256" key="6">
    <source>
        <dbReference type="ARBA" id="ARBA00037629"/>
    </source>
</evidence>
<comment type="similarity">
    <text evidence="7">Belongs to the alpha-IPM synthase/homocitrate synthase family.</text>
</comment>
<dbReference type="Pfam" id="PF00682">
    <property type="entry name" value="HMGL-like"/>
    <property type="match status" value="1"/>
</dbReference>
<dbReference type="Proteomes" id="UP001369082">
    <property type="component" value="Unassembled WGS sequence"/>
</dbReference>
<evidence type="ECO:0000313" key="10">
    <source>
        <dbReference type="Proteomes" id="UP001369082"/>
    </source>
</evidence>
<keyword evidence="4" id="KW-0464">Manganese</keyword>
<dbReference type="InterPro" id="IPR000891">
    <property type="entry name" value="PYR_CT"/>
</dbReference>